<dbReference type="KEGG" id="ttf:THTE_2374"/>
<keyword evidence="2" id="KW-1185">Reference proteome</keyword>
<accession>A0A286RG96</accession>
<evidence type="ECO:0000313" key="2">
    <source>
        <dbReference type="Proteomes" id="UP000215086"/>
    </source>
</evidence>
<organism evidence="1 2">
    <name type="scientific">Thermogutta terrifontis</name>
    <dbReference type="NCBI Taxonomy" id="1331910"/>
    <lineage>
        <taxon>Bacteria</taxon>
        <taxon>Pseudomonadati</taxon>
        <taxon>Planctomycetota</taxon>
        <taxon>Planctomycetia</taxon>
        <taxon>Pirellulales</taxon>
        <taxon>Thermoguttaceae</taxon>
        <taxon>Thermogutta</taxon>
    </lineage>
</organism>
<evidence type="ECO:0000313" key="1">
    <source>
        <dbReference type="EMBL" id="ASV74976.1"/>
    </source>
</evidence>
<reference evidence="1 2" key="1">
    <citation type="journal article" name="Front. Microbiol.">
        <title>Sugar Metabolism of the First Thermophilic Planctomycete Thermogutta terrifontis: Comparative Genomic and Transcriptomic Approaches.</title>
        <authorList>
            <person name="Elcheninov A.G."/>
            <person name="Menzel P."/>
            <person name="Gudbergsdottir S.R."/>
            <person name="Slesarev A.I."/>
            <person name="Kadnikov V.V."/>
            <person name="Krogh A."/>
            <person name="Bonch-Osmolovskaya E.A."/>
            <person name="Peng X."/>
            <person name="Kublanov I.V."/>
        </authorList>
    </citation>
    <scope>NUCLEOTIDE SEQUENCE [LARGE SCALE GENOMIC DNA]</scope>
    <source>
        <strain evidence="1 2">R1</strain>
    </source>
</reference>
<dbReference type="AlphaFoldDB" id="A0A286RG96"/>
<protein>
    <submittedName>
        <fullName evidence="1">Uncharacterized protein</fullName>
    </submittedName>
</protein>
<dbReference type="Proteomes" id="UP000215086">
    <property type="component" value="Chromosome"/>
</dbReference>
<gene>
    <name evidence="1" type="ORF">THTE_2374</name>
</gene>
<sequence>MSVKVPLRPVESTKTASVFLKTKGEIQRIRTIFSGRGII</sequence>
<proteinExistence type="predicted"/>
<name>A0A286RG96_9BACT</name>
<dbReference type="EMBL" id="CP018477">
    <property type="protein sequence ID" value="ASV74976.1"/>
    <property type="molecule type" value="Genomic_DNA"/>
</dbReference>